<sequence>MRVLAFLVAAPLLAMPLAACSFDDPESSTPGLPASGSGTTRTFAAADFTAVELSGADDIDVRVGTGFSVRAEGPSDELDKLRIERDGTTLKVGRVRSHGISWGSKNKVTVYVTMPRIAAASLAGSGDLTIDRAEGEAFEGALAGSGNLTIGALGVQSAKFALAGTGDIKAAGLAKELEVEIAGTGDVDAAALKAEGADVSIAGTGSVRAQVNGPAKINMLGSGDVDLGPGARCSTSKLGSGEVRCGN</sequence>
<evidence type="ECO:0000256" key="1">
    <source>
        <dbReference type="SAM" id="SignalP"/>
    </source>
</evidence>
<name>A0ABV7SQ08_9SPHN</name>
<proteinExistence type="predicted"/>
<dbReference type="Proteomes" id="UP001595713">
    <property type="component" value="Unassembled WGS sequence"/>
</dbReference>
<evidence type="ECO:0000313" key="3">
    <source>
        <dbReference type="EMBL" id="MFC3579032.1"/>
    </source>
</evidence>
<dbReference type="RefSeq" id="WP_261295059.1">
    <property type="nucleotide sequence ID" value="NZ_JANQBK010000013.1"/>
</dbReference>
<feature type="signal peptide" evidence="1">
    <location>
        <begin position="1"/>
        <end position="21"/>
    </location>
</feature>
<keyword evidence="1" id="KW-0732">Signal</keyword>
<reference evidence="4" key="1">
    <citation type="journal article" date="2019" name="Int. J. Syst. Evol. Microbiol.">
        <title>The Global Catalogue of Microorganisms (GCM) 10K type strain sequencing project: providing services to taxonomists for standard genome sequencing and annotation.</title>
        <authorList>
            <consortium name="The Broad Institute Genomics Platform"/>
            <consortium name="The Broad Institute Genome Sequencing Center for Infectious Disease"/>
            <person name="Wu L."/>
            <person name="Ma J."/>
        </authorList>
    </citation>
    <scope>NUCLEOTIDE SEQUENCE [LARGE SCALE GENOMIC DNA]</scope>
    <source>
        <strain evidence="4">KCTC 42739</strain>
    </source>
</reference>
<keyword evidence="4" id="KW-1185">Reference proteome</keyword>
<organism evidence="3 4">
    <name type="scientific">Sphingomonas hylomeconis</name>
    <dbReference type="NCBI Taxonomy" id="1395958"/>
    <lineage>
        <taxon>Bacteria</taxon>
        <taxon>Pseudomonadati</taxon>
        <taxon>Pseudomonadota</taxon>
        <taxon>Alphaproteobacteria</taxon>
        <taxon>Sphingomonadales</taxon>
        <taxon>Sphingomonadaceae</taxon>
        <taxon>Sphingomonas</taxon>
    </lineage>
</organism>
<dbReference type="Pfam" id="PF10988">
    <property type="entry name" value="DUF2807"/>
    <property type="match status" value="1"/>
</dbReference>
<evidence type="ECO:0000313" key="4">
    <source>
        <dbReference type="Proteomes" id="UP001595713"/>
    </source>
</evidence>
<feature type="chain" id="PRO_5045966391" evidence="1">
    <location>
        <begin position="22"/>
        <end position="247"/>
    </location>
</feature>
<evidence type="ECO:0000259" key="2">
    <source>
        <dbReference type="Pfam" id="PF10988"/>
    </source>
</evidence>
<accession>A0ABV7SQ08</accession>
<dbReference type="EMBL" id="JBHRXP010000001">
    <property type="protein sequence ID" value="MFC3579032.1"/>
    <property type="molecule type" value="Genomic_DNA"/>
</dbReference>
<protein>
    <submittedName>
        <fullName evidence="3">Head GIN domain-containing protein</fullName>
    </submittedName>
</protein>
<comment type="caution">
    <text evidence="3">The sequence shown here is derived from an EMBL/GenBank/DDBJ whole genome shotgun (WGS) entry which is preliminary data.</text>
</comment>
<gene>
    <name evidence="3" type="ORF">ACFONA_02545</name>
</gene>
<dbReference type="InterPro" id="IPR021255">
    <property type="entry name" value="DUF2807"/>
</dbReference>
<dbReference type="Gene3D" id="2.160.20.120">
    <property type="match status" value="1"/>
</dbReference>
<feature type="domain" description="Putative auto-transporter adhesin head GIN" evidence="2">
    <location>
        <begin position="47"/>
        <end position="226"/>
    </location>
</feature>